<reference evidence="2" key="1">
    <citation type="journal article" date="2015" name="Nature">
        <title>Complex archaea that bridge the gap between prokaryotes and eukaryotes.</title>
        <authorList>
            <person name="Spang A."/>
            <person name="Saw J.H."/>
            <person name="Jorgensen S.L."/>
            <person name="Zaremba-Niedzwiedzka K."/>
            <person name="Martijn J."/>
            <person name="Lind A.E."/>
            <person name="van Eijk R."/>
            <person name="Schleper C."/>
            <person name="Guy L."/>
            <person name="Ettema T.J."/>
        </authorList>
    </citation>
    <scope>NUCLEOTIDE SEQUENCE</scope>
</reference>
<sequence length="179" mass="19490">MPPKKNALARFPQYLSDQFILSAANTFTTEVIFSPLPRFPFNLKSGETTAIEILWFDTNVTATDMNVALDNVGFAFSLGAPPSALPNLGNPLTMIAESIDVGGVATATGTALTIFRSQKRFDLQDKDGNGFLMASSRFNISMVAIGQATATILDWRMYYRFVIVEAVDLIGTIQSQVPI</sequence>
<evidence type="ECO:0000313" key="2">
    <source>
        <dbReference type="EMBL" id="KKL48922.1"/>
    </source>
</evidence>
<dbReference type="EMBL" id="LAZR01045644">
    <property type="protein sequence ID" value="KKK98373.1"/>
    <property type="molecule type" value="Genomic_DNA"/>
</dbReference>
<proteinExistence type="predicted"/>
<dbReference type="AlphaFoldDB" id="A0A0F9FCR7"/>
<dbReference type="EMBL" id="LAZR01033149">
    <property type="protein sequence ID" value="KKL48922.1"/>
    <property type="molecule type" value="Genomic_DNA"/>
</dbReference>
<protein>
    <submittedName>
        <fullName evidence="2">Uncharacterized protein</fullName>
    </submittedName>
</protein>
<accession>A0A0F9FCR7</accession>
<evidence type="ECO:0000313" key="1">
    <source>
        <dbReference type="EMBL" id="KKK98373.1"/>
    </source>
</evidence>
<comment type="caution">
    <text evidence="2">The sequence shown here is derived from an EMBL/GenBank/DDBJ whole genome shotgun (WGS) entry which is preliminary data.</text>
</comment>
<name>A0A0F9FCR7_9ZZZZ</name>
<organism evidence="2">
    <name type="scientific">marine sediment metagenome</name>
    <dbReference type="NCBI Taxonomy" id="412755"/>
    <lineage>
        <taxon>unclassified sequences</taxon>
        <taxon>metagenomes</taxon>
        <taxon>ecological metagenomes</taxon>
    </lineage>
</organism>
<gene>
    <name evidence="2" type="ORF">LCGC14_2320670</name>
    <name evidence="1" type="ORF">LCGC14_2643410</name>
</gene>